<feature type="signal peptide" evidence="5">
    <location>
        <begin position="1"/>
        <end position="18"/>
    </location>
</feature>
<dbReference type="PANTHER" id="PTHR10551">
    <property type="entry name" value="FASCIN"/>
    <property type="match status" value="1"/>
</dbReference>
<evidence type="ECO:0000259" key="6">
    <source>
        <dbReference type="Pfam" id="PF00150"/>
    </source>
</evidence>
<feature type="chain" id="PRO_5025476674" description="Glycoside hydrolase family 5 domain-containing protein" evidence="5">
    <location>
        <begin position="19"/>
        <end position="310"/>
    </location>
</feature>
<dbReference type="Pfam" id="PF00150">
    <property type="entry name" value="Cellulase"/>
    <property type="match status" value="1"/>
</dbReference>
<dbReference type="InterPro" id="IPR010431">
    <property type="entry name" value="Fascin"/>
</dbReference>
<dbReference type="GO" id="GO:0004553">
    <property type="term" value="F:hydrolase activity, hydrolyzing O-glycosyl compounds"/>
    <property type="evidence" value="ECO:0007669"/>
    <property type="project" value="InterPro"/>
</dbReference>
<name>A0A6A6NA21_HEVBR</name>
<gene>
    <name evidence="7" type="ORF">GH714_032796</name>
</gene>
<dbReference type="SUPFAM" id="SSF51445">
    <property type="entry name" value="(Trans)glycosidases"/>
    <property type="match status" value="1"/>
</dbReference>
<evidence type="ECO:0000313" key="8">
    <source>
        <dbReference type="Proteomes" id="UP000467840"/>
    </source>
</evidence>
<dbReference type="GO" id="GO:0000272">
    <property type="term" value="P:polysaccharide catabolic process"/>
    <property type="evidence" value="ECO:0007669"/>
    <property type="project" value="InterPro"/>
</dbReference>
<evidence type="ECO:0000256" key="4">
    <source>
        <dbReference type="RuleBase" id="RU361153"/>
    </source>
</evidence>
<comment type="caution">
    <text evidence="7">The sequence shown here is derived from an EMBL/GenBank/DDBJ whole genome shotgun (WGS) entry which is preliminary data.</text>
</comment>
<keyword evidence="5" id="KW-0732">Signal</keyword>
<reference evidence="7 8" key="1">
    <citation type="journal article" date="2020" name="Mol. Plant">
        <title>The Chromosome-Based Rubber Tree Genome Provides New Insights into Spurge Genome Evolution and Rubber Biosynthesis.</title>
        <authorList>
            <person name="Liu J."/>
            <person name="Shi C."/>
            <person name="Shi C.C."/>
            <person name="Li W."/>
            <person name="Zhang Q.J."/>
            <person name="Zhang Y."/>
            <person name="Li K."/>
            <person name="Lu H.F."/>
            <person name="Shi C."/>
            <person name="Zhu S.T."/>
            <person name="Xiao Z.Y."/>
            <person name="Nan H."/>
            <person name="Yue Y."/>
            <person name="Zhu X.G."/>
            <person name="Wu Y."/>
            <person name="Hong X.N."/>
            <person name="Fan G.Y."/>
            <person name="Tong Y."/>
            <person name="Zhang D."/>
            <person name="Mao C.L."/>
            <person name="Liu Y.L."/>
            <person name="Hao S.J."/>
            <person name="Liu W.Q."/>
            <person name="Lv M.Q."/>
            <person name="Zhang H.B."/>
            <person name="Liu Y."/>
            <person name="Hu-Tang G.R."/>
            <person name="Wang J.P."/>
            <person name="Wang J.H."/>
            <person name="Sun Y.H."/>
            <person name="Ni S.B."/>
            <person name="Chen W.B."/>
            <person name="Zhang X.C."/>
            <person name="Jiao Y.N."/>
            <person name="Eichler E.E."/>
            <person name="Li G.H."/>
            <person name="Liu X."/>
            <person name="Gao L.Z."/>
        </authorList>
    </citation>
    <scope>NUCLEOTIDE SEQUENCE [LARGE SCALE GENOMIC DNA]</scope>
    <source>
        <strain evidence="8">cv. GT1</strain>
        <tissue evidence="7">Leaf</tissue>
    </source>
</reference>
<dbReference type="GO" id="GO:0007163">
    <property type="term" value="P:establishment or maintenance of cell polarity"/>
    <property type="evidence" value="ECO:0007669"/>
    <property type="project" value="TreeGrafter"/>
</dbReference>
<protein>
    <recommendedName>
        <fullName evidence="6">Glycoside hydrolase family 5 domain-containing protein</fullName>
    </recommendedName>
</protein>
<organism evidence="7 8">
    <name type="scientific">Hevea brasiliensis</name>
    <name type="common">Para rubber tree</name>
    <name type="synonym">Siphonia brasiliensis</name>
    <dbReference type="NCBI Taxonomy" id="3981"/>
    <lineage>
        <taxon>Eukaryota</taxon>
        <taxon>Viridiplantae</taxon>
        <taxon>Streptophyta</taxon>
        <taxon>Embryophyta</taxon>
        <taxon>Tracheophyta</taxon>
        <taxon>Spermatophyta</taxon>
        <taxon>Magnoliopsida</taxon>
        <taxon>eudicotyledons</taxon>
        <taxon>Gunneridae</taxon>
        <taxon>Pentapetalae</taxon>
        <taxon>rosids</taxon>
        <taxon>fabids</taxon>
        <taxon>Malpighiales</taxon>
        <taxon>Euphorbiaceae</taxon>
        <taxon>Crotonoideae</taxon>
        <taxon>Micrandreae</taxon>
        <taxon>Hevea</taxon>
    </lineage>
</organism>
<feature type="domain" description="Glycoside hydrolase family 5" evidence="6">
    <location>
        <begin position="156"/>
        <end position="286"/>
    </location>
</feature>
<evidence type="ECO:0000256" key="5">
    <source>
        <dbReference type="SAM" id="SignalP"/>
    </source>
</evidence>
<accession>A0A6A6NA21</accession>
<dbReference type="GO" id="GO:0051017">
    <property type="term" value="P:actin filament bundle assembly"/>
    <property type="evidence" value="ECO:0007669"/>
    <property type="project" value="TreeGrafter"/>
</dbReference>
<dbReference type="InterPro" id="IPR017853">
    <property type="entry name" value="GH"/>
</dbReference>
<evidence type="ECO:0000256" key="1">
    <source>
        <dbReference type="ARBA" id="ARBA00005641"/>
    </source>
</evidence>
<dbReference type="Gene3D" id="3.20.20.80">
    <property type="entry name" value="Glycosidases"/>
    <property type="match status" value="2"/>
</dbReference>
<dbReference type="GO" id="GO:0005737">
    <property type="term" value="C:cytoplasm"/>
    <property type="evidence" value="ECO:0007669"/>
    <property type="project" value="TreeGrafter"/>
</dbReference>
<dbReference type="Proteomes" id="UP000467840">
    <property type="component" value="Chromosome 11"/>
</dbReference>
<keyword evidence="8" id="KW-1185">Reference proteome</keyword>
<dbReference type="GO" id="GO:0015629">
    <property type="term" value="C:actin cytoskeleton"/>
    <property type="evidence" value="ECO:0007669"/>
    <property type="project" value="TreeGrafter"/>
</dbReference>
<comment type="similarity">
    <text evidence="1 4">Belongs to the glycosyl hydrolase 5 (cellulase A) family.</text>
</comment>
<sequence>MASYLYLLFAVYFTVSQAQPFKAVNLGNWLVTEGWMNPSIFDGITNKDLLDGTHVQLKSTKLQKYLAQKMEAQSETSVTADCGGSAASWEDSDPSVFIINIVRTLQGEYQITNGYGPDKAPKVLQDHWNTYITSEDFNFLSSNNINAVRIPVGWQYGIKVIVDLHAAQGSQNGNEHSGARDGFQEWGDSYIQDTVAVIDFLAARYANKPSLAAIELMNEPTAPGISIDTLIKYYQAGYEAVRKYSQSAYVILSNRLGPADPKELLSFASNLNGVVIDVHYYNLFSDMFTNMNAQQNIDFIHNHVLVISAQ</sequence>
<dbReference type="EMBL" id="JAAGAX010000002">
    <property type="protein sequence ID" value="KAF2323021.1"/>
    <property type="molecule type" value="Genomic_DNA"/>
</dbReference>
<dbReference type="GO" id="GO:0051015">
    <property type="term" value="F:actin filament binding"/>
    <property type="evidence" value="ECO:0007669"/>
    <property type="project" value="InterPro"/>
</dbReference>
<evidence type="ECO:0000256" key="3">
    <source>
        <dbReference type="ARBA" id="ARBA00023295"/>
    </source>
</evidence>
<evidence type="ECO:0000256" key="2">
    <source>
        <dbReference type="ARBA" id="ARBA00022801"/>
    </source>
</evidence>
<keyword evidence="2 4" id="KW-0378">Hydrolase</keyword>
<dbReference type="GO" id="GO:0016477">
    <property type="term" value="P:cell migration"/>
    <property type="evidence" value="ECO:0007669"/>
    <property type="project" value="TreeGrafter"/>
</dbReference>
<dbReference type="InterPro" id="IPR001547">
    <property type="entry name" value="Glyco_hydro_5"/>
</dbReference>
<evidence type="ECO:0000313" key="7">
    <source>
        <dbReference type="EMBL" id="KAF2323021.1"/>
    </source>
</evidence>
<dbReference type="AlphaFoldDB" id="A0A6A6NA21"/>
<dbReference type="PANTHER" id="PTHR10551:SF13">
    <property type="entry name" value="GLUCAN 1,3-BETA-GLUCOSIDASE ARB_04467-RELATED"/>
    <property type="match status" value="1"/>
</dbReference>
<proteinExistence type="inferred from homology"/>
<keyword evidence="3 4" id="KW-0326">Glycosidase</keyword>